<dbReference type="Proteomes" id="UP001179647">
    <property type="component" value="Chromosome"/>
</dbReference>
<proteinExistence type="predicted"/>
<sequence>MTKIIAHRGSKGTHPENTLIAFREAIECGADGIELDVQFTKDGELVVIHDNQVDRTTNGTGEIISFTLRELKMLDAGSWFSPEFKDERIPTFSEVLEVLFQDNFKGLLNIELKTDEKDYPGIEEAVSDLLHKRNWPFTYMYSSFNFDSVERMHQLEPTIPLAYIMGDQPRKIRKAEKISYLEGLHPKVTWVLKEQDNVKKSSKKLRPWTVNSEDDLAVCFELGIEAVHTDYPRRALALRAKNKQLTNEE</sequence>
<evidence type="ECO:0000313" key="2">
    <source>
        <dbReference type="EMBL" id="WEG73929.1"/>
    </source>
</evidence>
<dbReference type="PROSITE" id="PS51704">
    <property type="entry name" value="GP_PDE"/>
    <property type="match status" value="1"/>
</dbReference>
<dbReference type="GO" id="GO:0008081">
    <property type="term" value="F:phosphoric diester hydrolase activity"/>
    <property type="evidence" value="ECO:0007669"/>
    <property type="project" value="InterPro"/>
</dbReference>
<keyword evidence="3" id="KW-1185">Reference proteome</keyword>
<dbReference type="EMBL" id="CP110232">
    <property type="protein sequence ID" value="WEG73929.1"/>
    <property type="molecule type" value="Genomic_DNA"/>
</dbReference>
<dbReference type="CDD" id="cd08563">
    <property type="entry name" value="GDPD_TtGDE_like"/>
    <property type="match status" value="1"/>
</dbReference>
<dbReference type="KEGG" id="vie:OL234_03185"/>
<evidence type="ECO:0000313" key="3">
    <source>
        <dbReference type="Proteomes" id="UP001179647"/>
    </source>
</evidence>
<dbReference type="Gene3D" id="3.20.20.190">
    <property type="entry name" value="Phosphatidylinositol (PI) phosphodiesterase"/>
    <property type="match status" value="1"/>
</dbReference>
<evidence type="ECO:0000259" key="1">
    <source>
        <dbReference type="PROSITE" id="PS51704"/>
    </source>
</evidence>
<dbReference type="PANTHER" id="PTHR46211:SF1">
    <property type="entry name" value="GLYCEROPHOSPHODIESTER PHOSPHODIESTERASE, CYTOPLASMIC"/>
    <property type="match status" value="1"/>
</dbReference>
<accession>A0AAF0CVV9</accession>
<gene>
    <name evidence="2" type="ORF">OL234_03185</name>
</gene>
<dbReference type="GO" id="GO:0006629">
    <property type="term" value="P:lipid metabolic process"/>
    <property type="evidence" value="ECO:0007669"/>
    <property type="project" value="InterPro"/>
</dbReference>
<dbReference type="InterPro" id="IPR030395">
    <property type="entry name" value="GP_PDE_dom"/>
</dbReference>
<dbReference type="InterPro" id="IPR017946">
    <property type="entry name" value="PLC-like_Pdiesterase_TIM-brl"/>
</dbReference>
<dbReference type="RefSeq" id="WP_275469729.1">
    <property type="nucleotide sequence ID" value="NZ_CP110232.1"/>
</dbReference>
<dbReference type="PANTHER" id="PTHR46211">
    <property type="entry name" value="GLYCEROPHOSPHORYL DIESTER PHOSPHODIESTERASE"/>
    <property type="match status" value="1"/>
</dbReference>
<reference evidence="2" key="1">
    <citation type="submission" date="2022-10" db="EMBL/GenBank/DDBJ databases">
        <title>Vagococcus sp. isolated from poultry meat.</title>
        <authorList>
            <person name="Johansson P."/>
            <person name="Bjorkroth J."/>
        </authorList>
    </citation>
    <scope>NUCLEOTIDE SEQUENCE</scope>
    <source>
        <strain evidence="2">STAA11</strain>
    </source>
</reference>
<feature type="domain" description="GP-PDE" evidence="1">
    <location>
        <begin position="2"/>
        <end position="239"/>
    </location>
</feature>
<dbReference type="SUPFAM" id="SSF51695">
    <property type="entry name" value="PLC-like phosphodiesterases"/>
    <property type="match status" value="1"/>
</dbReference>
<dbReference type="Pfam" id="PF03009">
    <property type="entry name" value="GDPD"/>
    <property type="match status" value="1"/>
</dbReference>
<name>A0AAF0CVV9_9ENTE</name>
<dbReference type="AlphaFoldDB" id="A0AAF0CVV9"/>
<organism evidence="2 3">
    <name type="scientific">Vagococcus intermedius</name>
    <dbReference type="NCBI Taxonomy" id="2991418"/>
    <lineage>
        <taxon>Bacteria</taxon>
        <taxon>Bacillati</taxon>
        <taxon>Bacillota</taxon>
        <taxon>Bacilli</taxon>
        <taxon>Lactobacillales</taxon>
        <taxon>Enterococcaceae</taxon>
        <taxon>Vagococcus</taxon>
    </lineage>
</organism>
<protein>
    <submittedName>
        <fullName evidence="2">Glycerophosphodiester phosphodiesterase</fullName>
    </submittedName>
</protein>